<dbReference type="Pfam" id="PF00155">
    <property type="entry name" value="Aminotran_1_2"/>
    <property type="match status" value="1"/>
</dbReference>
<evidence type="ECO:0000256" key="1">
    <source>
        <dbReference type="ARBA" id="ARBA00001933"/>
    </source>
</evidence>
<evidence type="ECO:0000256" key="2">
    <source>
        <dbReference type="ARBA" id="ARBA00007441"/>
    </source>
</evidence>
<dbReference type="InterPro" id="IPR015421">
    <property type="entry name" value="PyrdxlP-dep_Trfase_major"/>
</dbReference>
<proteinExistence type="inferred from homology"/>
<organism evidence="7 8">
    <name type="scientific">Apiosordaria backusii</name>
    <dbReference type="NCBI Taxonomy" id="314023"/>
    <lineage>
        <taxon>Eukaryota</taxon>
        <taxon>Fungi</taxon>
        <taxon>Dikarya</taxon>
        <taxon>Ascomycota</taxon>
        <taxon>Pezizomycotina</taxon>
        <taxon>Sordariomycetes</taxon>
        <taxon>Sordariomycetidae</taxon>
        <taxon>Sordariales</taxon>
        <taxon>Lasiosphaeriaceae</taxon>
        <taxon>Apiosordaria</taxon>
    </lineage>
</organism>
<evidence type="ECO:0000256" key="3">
    <source>
        <dbReference type="ARBA" id="ARBA00022576"/>
    </source>
</evidence>
<evidence type="ECO:0000313" key="8">
    <source>
        <dbReference type="Proteomes" id="UP001172159"/>
    </source>
</evidence>
<feature type="domain" description="Aminotransferase class I/classII large" evidence="6">
    <location>
        <begin position="31"/>
        <end position="398"/>
    </location>
</feature>
<dbReference type="GO" id="GO:0008483">
    <property type="term" value="F:transaminase activity"/>
    <property type="evidence" value="ECO:0007669"/>
    <property type="project" value="UniProtKB-KW"/>
</dbReference>
<dbReference type="Gene3D" id="3.40.640.10">
    <property type="entry name" value="Type I PLP-dependent aspartate aminotransferase-like (Major domain)"/>
    <property type="match status" value="1"/>
</dbReference>
<comment type="cofactor">
    <cofactor evidence="1">
        <name>pyridoxal 5'-phosphate</name>
        <dbReference type="ChEBI" id="CHEBI:597326"/>
    </cofactor>
</comment>
<evidence type="ECO:0000259" key="6">
    <source>
        <dbReference type="Pfam" id="PF00155"/>
    </source>
</evidence>
<name>A0AA40EHQ4_9PEZI</name>
<dbReference type="InterPro" id="IPR015424">
    <property type="entry name" value="PyrdxlP-dep_Trfase"/>
</dbReference>
<dbReference type="InterPro" id="IPR004838">
    <property type="entry name" value="NHTrfase_class1_PyrdxlP-BS"/>
</dbReference>
<dbReference type="PANTHER" id="PTHR43795">
    <property type="entry name" value="BIFUNCTIONAL ASPARTATE AMINOTRANSFERASE AND GLUTAMATE/ASPARTATE-PREPHENATE AMINOTRANSFERASE-RELATED"/>
    <property type="match status" value="1"/>
</dbReference>
<dbReference type="PROSITE" id="PS00105">
    <property type="entry name" value="AA_TRANSFER_CLASS_1"/>
    <property type="match status" value="1"/>
</dbReference>
<keyword evidence="8" id="KW-1185">Reference proteome</keyword>
<dbReference type="Proteomes" id="UP001172159">
    <property type="component" value="Unassembled WGS sequence"/>
</dbReference>
<evidence type="ECO:0000313" key="7">
    <source>
        <dbReference type="EMBL" id="KAK0739372.1"/>
    </source>
</evidence>
<dbReference type="GO" id="GO:0006520">
    <property type="term" value="P:amino acid metabolic process"/>
    <property type="evidence" value="ECO:0007669"/>
    <property type="project" value="TreeGrafter"/>
</dbReference>
<protein>
    <submittedName>
        <fullName evidence="7">Aminotransferase GliI</fullName>
    </submittedName>
</protein>
<evidence type="ECO:0000256" key="5">
    <source>
        <dbReference type="ARBA" id="ARBA00022898"/>
    </source>
</evidence>
<dbReference type="CDD" id="cd00609">
    <property type="entry name" value="AAT_like"/>
    <property type="match status" value="1"/>
</dbReference>
<comment type="similarity">
    <text evidence="2">Belongs to the class-I pyridoxal-phosphate-dependent aminotransferase family.</text>
</comment>
<reference evidence="7" key="1">
    <citation type="submission" date="2023-06" db="EMBL/GenBank/DDBJ databases">
        <title>Genome-scale phylogeny and comparative genomics of the fungal order Sordariales.</title>
        <authorList>
            <consortium name="Lawrence Berkeley National Laboratory"/>
            <person name="Hensen N."/>
            <person name="Bonometti L."/>
            <person name="Westerberg I."/>
            <person name="Brannstrom I.O."/>
            <person name="Guillou S."/>
            <person name="Cros-Aarteil S."/>
            <person name="Calhoun S."/>
            <person name="Haridas S."/>
            <person name="Kuo A."/>
            <person name="Mondo S."/>
            <person name="Pangilinan J."/>
            <person name="Riley R."/>
            <person name="Labutti K."/>
            <person name="Andreopoulos B."/>
            <person name="Lipzen A."/>
            <person name="Chen C."/>
            <person name="Yanf M."/>
            <person name="Daum C."/>
            <person name="Ng V."/>
            <person name="Clum A."/>
            <person name="Steindorff A."/>
            <person name="Ohm R."/>
            <person name="Martin F."/>
            <person name="Silar P."/>
            <person name="Natvig D."/>
            <person name="Lalanne C."/>
            <person name="Gautier V."/>
            <person name="Ament-Velasquez S.L."/>
            <person name="Kruys A."/>
            <person name="Hutchinson M.I."/>
            <person name="Powell A.J."/>
            <person name="Barry K."/>
            <person name="Miller A.N."/>
            <person name="Grigoriev I.V."/>
            <person name="Debuchy R."/>
            <person name="Gladieux P."/>
            <person name="Thoren M.H."/>
            <person name="Johannesson H."/>
        </authorList>
    </citation>
    <scope>NUCLEOTIDE SEQUENCE</scope>
    <source>
        <strain evidence="7">CBS 540.89</strain>
    </source>
</reference>
<dbReference type="SUPFAM" id="SSF53383">
    <property type="entry name" value="PLP-dependent transferases"/>
    <property type="match status" value="1"/>
</dbReference>
<keyword evidence="5" id="KW-0663">Pyridoxal phosphate</keyword>
<dbReference type="InterPro" id="IPR050478">
    <property type="entry name" value="Ethylene_sulfur-biosynth"/>
</dbReference>
<accession>A0AA40EHQ4</accession>
<dbReference type="Gene3D" id="3.90.1150.10">
    <property type="entry name" value="Aspartate Aminotransferase, domain 1"/>
    <property type="match status" value="1"/>
</dbReference>
<dbReference type="GO" id="GO:0030170">
    <property type="term" value="F:pyridoxal phosphate binding"/>
    <property type="evidence" value="ECO:0007669"/>
    <property type="project" value="InterPro"/>
</dbReference>
<dbReference type="InterPro" id="IPR015422">
    <property type="entry name" value="PyrdxlP-dep_Trfase_small"/>
</dbReference>
<sequence length="409" mass="44801">MLSKRCRQRNETLIPKLLSDHGALLHGNKTVVDLSTAENRLLMPKLVSTVPSSFNELTDSQLGYSEGVGGSTPVRQLLANLANTHFSPRTPVEPSHIVLGAGGCFALNALLEQICDPGDGVLIAAPYWPGIDLSLTVHNDAKGIPVQVPFDIFFHPDSVKYYEEALSSSTTPIKAVLICNPHNPLAKNYPRETLQAMLDFCARHNLHFISDEVYALSQLANCTTEFVSALSLDTQAAGAEGLVHVLYSLSKDFGFNGLRIGAFISQTNKDICLSAALSTFCQTSSLAALVAEKVVLSKENIEYVIGDGRKMLTDAYETVSRFLSDLKVPFVPAECGMFVFARLCDDETPESETQFRGLLKKHGLVLAAGTDYHLARHGWFRICYGCPEEKLREGLERLHICVEEARRGS</sequence>
<keyword evidence="3 7" id="KW-0032">Aminotransferase</keyword>
<dbReference type="PRINTS" id="PR00753">
    <property type="entry name" value="ACCSYNTHASE"/>
</dbReference>
<dbReference type="AlphaFoldDB" id="A0AA40EHQ4"/>
<evidence type="ECO:0000256" key="4">
    <source>
        <dbReference type="ARBA" id="ARBA00022679"/>
    </source>
</evidence>
<dbReference type="PANTHER" id="PTHR43795:SF32">
    <property type="entry name" value="AMINOTRANSFERASE GLII-RELATED"/>
    <property type="match status" value="1"/>
</dbReference>
<keyword evidence="4" id="KW-0808">Transferase</keyword>
<comment type="caution">
    <text evidence="7">The sequence shown here is derived from an EMBL/GenBank/DDBJ whole genome shotgun (WGS) entry which is preliminary data.</text>
</comment>
<dbReference type="InterPro" id="IPR004839">
    <property type="entry name" value="Aminotransferase_I/II_large"/>
</dbReference>
<gene>
    <name evidence="7" type="ORF">B0T21DRAFT_285891</name>
</gene>
<dbReference type="EMBL" id="JAUKTV010000004">
    <property type="protein sequence ID" value="KAK0739372.1"/>
    <property type="molecule type" value="Genomic_DNA"/>
</dbReference>